<keyword evidence="1" id="KW-0812">Transmembrane</keyword>
<feature type="transmembrane region" description="Helical" evidence="1">
    <location>
        <begin position="33"/>
        <end position="54"/>
    </location>
</feature>
<accession>A0ABU1JW18</accession>
<gene>
    <name evidence="2" type="ORF">E9232_005362</name>
</gene>
<name>A0ABU1JW18_9PROT</name>
<evidence type="ECO:0000313" key="3">
    <source>
        <dbReference type="Proteomes" id="UP001262410"/>
    </source>
</evidence>
<dbReference type="Proteomes" id="UP001262410">
    <property type="component" value="Unassembled WGS sequence"/>
</dbReference>
<evidence type="ECO:0000313" key="2">
    <source>
        <dbReference type="EMBL" id="MDR6292817.1"/>
    </source>
</evidence>
<protein>
    <submittedName>
        <fullName evidence="2">Uncharacterized protein</fullName>
    </submittedName>
</protein>
<sequence length="55" mass="5930">MASGDLPIESATTMHLIHDDDEIESPFDLIREIATIVGWVATTFALLLLAYAAIG</sequence>
<dbReference type="RefSeq" id="WP_309799252.1">
    <property type="nucleotide sequence ID" value="NZ_JAVDPW010000010.1"/>
</dbReference>
<evidence type="ECO:0000256" key="1">
    <source>
        <dbReference type="SAM" id="Phobius"/>
    </source>
</evidence>
<dbReference type="EMBL" id="JAVDPW010000010">
    <property type="protein sequence ID" value="MDR6292817.1"/>
    <property type="molecule type" value="Genomic_DNA"/>
</dbReference>
<proteinExistence type="predicted"/>
<keyword evidence="1" id="KW-0472">Membrane</keyword>
<comment type="caution">
    <text evidence="2">The sequence shown here is derived from an EMBL/GenBank/DDBJ whole genome shotgun (WGS) entry which is preliminary data.</text>
</comment>
<organism evidence="2 3">
    <name type="scientific">Inquilinus ginsengisoli</name>
    <dbReference type="NCBI Taxonomy" id="363840"/>
    <lineage>
        <taxon>Bacteria</taxon>
        <taxon>Pseudomonadati</taxon>
        <taxon>Pseudomonadota</taxon>
        <taxon>Alphaproteobacteria</taxon>
        <taxon>Rhodospirillales</taxon>
        <taxon>Rhodospirillaceae</taxon>
        <taxon>Inquilinus</taxon>
    </lineage>
</organism>
<keyword evidence="3" id="KW-1185">Reference proteome</keyword>
<keyword evidence="1" id="KW-1133">Transmembrane helix</keyword>
<reference evidence="2 3" key="1">
    <citation type="submission" date="2023-07" db="EMBL/GenBank/DDBJ databases">
        <title>Sorghum-associated microbial communities from plants grown in Nebraska, USA.</title>
        <authorList>
            <person name="Schachtman D."/>
        </authorList>
    </citation>
    <scope>NUCLEOTIDE SEQUENCE [LARGE SCALE GENOMIC DNA]</scope>
    <source>
        <strain evidence="2 3">584</strain>
    </source>
</reference>